<evidence type="ECO:0000256" key="5">
    <source>
        <dbReference type="ARBA" id="ARBA00023242"/>
    </source>
</evidence>
<name>A0A8T2L9N0_ASTMX</name>
<dbReference type="InterPro" id="IPR052035">
    <property type="entry name" value="ZnF_BED_domain_contain"/>
</dbReference>
<evidence type="ECO:0000256" key="6">
    <source>
        <dbReference type="SAM" id="MobiDB-lite"/>
    </source>
</evidence>
<dbReference type="AlphaFoldDB" id="A0A8T2L9N0"/>
<feature type="compositionally biased region" description="Basic and acidic residues" evidence="6">
    <location>
        <begin position="26"/>
        <end position="51"/>
    </location>
</feature>
<keyword evidence="4" id="KW-0862">Zinc</keyword>
<dbReference type="SUPFAM" id="SSF53098">
    <property type="entry name" value="Ribonuclease H-like"/>
    <property type="match status" value="1"/>
</dbReference>
<feature type="domain" description="HAT C-terminal dimerisation" evidence="7">
    <location>
        <begin position="448"/>
        <end position="524"/>
    </location>
</feature>
<proteinExistence type="predicted"/>
<gene>
    <name evidence="8" type="primary">ZBED1</name>
    <name evidence="8" type="ORF">AMEX_G18344</name>
</gene>
<dbReference type="PANTHER" id="PTHR46481">
    <property type="entry name" value="ZINC FINGER BED DOMAIN-CONTAINING PROTEIN 4"/>
    <property type="match status" value="1"/>
</dbReference>
<comment type="subcellular location">
    <subcellularLocation>
        <location evidence="1">Nucleus</location>
    </subcellularLocation>
</comment>
<keyword evidence="3" id="KW-0863">Zinc-finger</keyword>
<evidence type="ECO:0000259" key="7">
    <source>
        <dbReference type="Pfam" id="PF05699"/>
    </source>
</evidence>
<evidence type="ECO:0000256" key="4">
    <source>
        <dbReference type="ARBA" id="ARBA00022833"/>
    </source>
</evidence>
<reference evidence="8 9" key="1">
    <citation type="submission" date="2021-07" db="EMBL/GenBank/DDBJ databases">
        <authorList>
            <person name="Imarazene B."/>
            <person name="Zahm M."/>
            <person name="Klopp C."/>
            <person name="Cabau C."/>
            <person name="Beille S."/>
            <person name="Jouanno E."/>
            <person name="Castinel A."/>
            <person name="Lluch J."/>
            <person name="Gil L."/>
            <person name="Kuchtly C."/>
            <person name="Lopez Roques C."/>
            <person name="Donnadieu C."/>
            <person name="Parrinello H."/>
            <person name="Journot L."/>
            <person name="Du K."/>
            <person name="Schartl M."/>
            <person name="Retaux S."/>
            <person name="Guiguen Y."/>
        </authorList>
    </citation>
    <scope>NUCLEOTIDE SEQUENCE [LARGE SCALE GENOMIC DNA]</scope>
    <source>
        <strain evidence="8">Pach_M1</strain>
        <tissue evidence="8">Testis</tissue>
    </source>
</reference>
<keyword evidence="5" id="KW-0539">Nucleus</keyword>
<evidence type="ECO:0000256" key="3">
    <source>
        <dbReference type="ARBA" id="ARBA00022771"/>
    </source>
</evidence>
<dbReference type="GO" id="GO:0005634">
    <property type="term" value="C:nucleus"/>
    <property type="evidence" value="ECO:0007669"/>
    <property type="project" value="UniProtKB-SubCell"/>
</dbReference>
<dbReference type="InterPro" id="IPR012337">
    <property type="entry name" value="RNaseH-like_sf"/>
</dbReference>
<dbReference type="Pfam" id="PF05699">
    <property type="entry name" value="Dimer_Tnp_hAT"/>
    <property type="match status" value="1"/>
</dbReference>
<evidence type="ECO:0000313" key="9">
    <source>
        <dbReference type="Proteomes" id="UP000752171"/>
    </source>
</evidence>
<keyword evidence="2" id="KW-0479">Metal-binding</keyword>
<dbReference type="Proteomes" id="UP000752171">
    <property type="component" value="Unassembled WGS sequence"/>
</dbReference>
<dbReference type="GO" id="GO:0008270">
    <property type="term" value="F:zinc ion binding"/>
    <property type="evidence" value="ECO:0007669"/>
    <property type="project" value="UniProtKB-KW"/>
</dbReference>
<evidence type="ECO:0000256" key="2">
    <source>
        <dbReference type="ARBA" id="ARBA00022723"/>
    </source>
</evidence>
<dbReference type="InterPro" id="IPR008906">
    <property type="entry name" value="HATC_C_dom"/>
</dbReference>
<comment type="caution">
    <text evidence="8">The sequence shown here is derived from an EMBL/GenBank/DDBJ whole genome shotgun (WGS) entry which is preliminary data.</text>
</comment>
<accession>A0A8T2L9N0</accession>
<dbReference type="GO" id="GO:0046983">
    <property type="term" value="F:protein dimerization activity"/>
    <property type="evidence" value="ECO:0007669"/>
    <property type="project" value="InterPro"/>
</dbReference>
<dbReference type="EMBL" id="JAICCE010000015">
    <property type="protein sequence ID" value="KAG9267497.1"/>
    <property type="molecule type" value="Genomic_DNA"/>
</dbReference>
<organism evidence="8 9">
    <name type="scientific">Astyanax mexicanus</name>
    <name type="common">Blind cave fish</name>
    <name type="synonym">Astyanax fasciatus mexicanus</name>
    <dbReference type="NCBI Taxonomy" id="7994"/>
    <lineage>
        <taxon>Eukaryota</taxon>
        <taxon>Metazoa</taxon>
        <taxon>Chordata</taxon>
        <taxon>Craniata</taxon>
        <taxon>Vertebrata</taxon>
        <taxon>Euteleostomi</taxon>
        <taxon>Actinopterygii</taxon>
        <taxon>Neopterygii</taxon>
        <taxon>Teleostei</taxon>
        <taxon>Ostariophysi</taxon>
        <taxon>Characiformes</taxon>
        <taxon>Characoidei</taxon>
        <taxon>Acestrorhamphidae</taxon>
        <taxon>Acestrorhamphinae</taxon>
        <taxon>Astyanax</taxon>
    </lineage>
</organism>
<dbReference type="PANTHER" id="PTHR46481:SF10">
    <property type="entry name" value="ZINC FINGER BED DOMAIN-CONTAINING PROTEIN 39"/>
    <property type="match status" value="1"/>
</dbReference>
<sequence length="528" mass="60953">MITTKRTVYIEKTRATQSQSMDLRQKLGQKRDGLAKRKRSPETAHDMDLRKKLGKRSRLFEEEPTRQPATSKDLKPSPWLNMIITDLHPPTFVEEKGFLNLLRSLGLGSETPPNSADLHSELVQLYDQTKESVKRALQTAETVSLACDFWNSGAGQYLMTVTSHFISEQWKRESFVLETTLIPEHWTSYDTINQLKKIAHTWGIEKKVQVVVTNANNLEIVANDVGWEHLSCFAKTLNSVFRQVAKSDNVKKVLEKCSKVDMLFCHNMEEMKKLRETQIELDLPQHSLTSANEVSWLSTLIMLERISEQQEALDKFLLDMNKFKLLLKKDDKRVMRSLIKALQPFREVTEGMMKDQHCSISNIIPCVEELKMKLKEQTENRVAQSLVKHLSSDQFKPTTHLTMSTALDPRYKHIVLSEAGTTEEFETWLVSELNLKSEAFLLSQKKKLEEYIKAKPLPKMGNPLSFWRFNYKKLNSVAHKHLNIVATALPLDRAFNVQKSQLMSRRRSFLQPELLNMMLFLNGNCSTE</sequence>
<evidence type="ECO:0000313" key="8">
    <source>
        <dbReference type="EMBL" id="KAG9267497.1"/>
    </source>
</evidence>
<evidence type="ECO:0000256" key="1">
    <source>
        <dbReference type="ARBA" id="ARBA00004123"/>
    </source>
</evidence>
<protein>
    <submittedName>
        <fullName evidence="8">Zinc finger BED domain-containing protein DAYSLEEPER-like</fullName>
    </submittedName>
</protein>
<feature type="region of interest" description="Disordered" evidence="6">
    <location>
        <begin position="26"/>
        <end position="74"/>
    </location>
</feature>